<accession>A0ABR6BN82</accession>
<dbReference type="RefSeq" id="WP_042220393.1">
    <property type="nucleotide sequence ID" value="NZ_BAAABQ010000030.1"/>
</dbReference>
<feature type="region of interest" description="Disordered" evidence="1">
    <location>
        <begin position="363"/>
        <end position="385"/>
    </location>
</feature>
<evidence type="ECO:0008006" key="5">
    <source>
        <dbReference type="Google" id="ProtNLM"/>
    </source>
</evidence>
<reference evidence="3 4" key="1">
    <citation type="submission" date="2020-08" db="EMBL/GenBank/DDBJ databases">
        <title>Genomic Encyclopedia of Archaeal and Bacterial Type Strains, Phase II (KMG-II): from individual species to whole genera.</title>
        <authorList>
            <person name="Goeker M."/>
        </authorList>
    </citation>
    <scope>NUCLEOTIDE SEQUENCE [LARGE SCALE GENOMIC DNA]</scope>
    <source>
        <strain evidence="3 4">DSM 43850</strain>
    </source>
</reference>
<dbReference type="InterPro" id="IPR017516">
    <property type="entry name" value="AbrB_dup"/>
</dbReference>
<gene>
    <name evidence="3" type="ORF">BC739_005387</name>
</gene>
<feature type="transmembrane region" description="Helical" evidence="2">
    <location>
        <begin position="91"/>
        <end position="113"/>
    </location>
</feature>
<sequence length="385" mass="38925">MKLLSLSQRALPVAGWTALLLGCCALGHFARVVGVPAAHLLVPLLIGAVAALTGLVRRQLPVPANRAAQAVVGALMGSYLDPAAMSAVADLIIPLVLVTVLTVAICVGVALLLSRWAGLPRADAVLGLVPGGSAAIIACAEDLDADGRLVAFMQYLRVALVALTAPLIMTMITTSGGTSGSPLLPSLDLVSAQRLDGGLLALLGLCVLGVGAGKRVGLPAPTLLGPMLLAAIAQFTGAVQGFTPIGLLQDMAFVAVGLEVGLRFTPAVIRRIGRSFHHVLAATTLVCLACAGLAALMSLALAMPFADLYLATTPGGINAVLATAASLDAQVPLISTTQGLRLFVVVLLVPPAIRWAAARISPRPQEEPRGPAAALAGSAPVRSAA</sequence>
<dbReference type="EMBL" id="JACJID010000004">
    <property type="protein sequence ID" value="MBA8928170.1"/>
    <property type="molecule type" value="Genomic_DNA"/>
</dbReference>
<feature type="transmembrane region" description="Helical" evidence="2">
    <location>
        <begin position="223"/>
        <end position="245"/>
    </location>
</feature>
<feature type="transmembrane region" description="Helical" evidence="2">
    <location>
        <begin position="281"/>
        <end position="302"/>
    </location>
</feature>
<feature type="transmembrane region" description="Helical" evidence="2">
    <location>
        <begin position="155"/>
        <end position="172"/>
    </location>
</feature>
<feature type="transmembrane region" description="Helical" evidence="2">
    <location>
        <begin position="192"/>
        <end position="211"/>
    </location>
</feature>
<proteinExistence type="predicted"/>
<dbReference type="Pfam" id="PF05145">
    <property type="entry name" value="AbrB"/>
    <property type="match status" value="1"/>
</dbReference>
<keyword evidence="2" id="KW-0812">Transmembrane</keyword>
<dbReference type="PROSITE" id="PS51257">
    <property type="entry name" value="PROKAR_LIPOPROTEIN"/>
    <property type="match status" value="1"/>
</dbReference>
<comment type="caution">
    <text evidence="3">The sequence shown here is derived from an EMBL/GenBank/DDBJ whole genome shotgun (WGS) entry which is preliminary data.</text>
</comment>
<dbReference type="Proteomes" id="UP000517916">
    <property type="component" value="Unassembled WGS sequence"/>
</dbReference>
<feature type="transmembrane region" description="Helical" evidence="2">
    <location>
        <begin position="251"/>
        <end position="269"/>
    </location>
</feature>
<evidence type="ECO:0000256" key="1">
    <source>
        <dbReference type="SAM" id="MobiDB-lite"/>
    </source>
</evidence>
<organism evidence="3 4">
    <name type="scientific">Kutzneria viridogrisea</name>
    <dbReference type="NCBI Taxonomy" id="47990"/>
    <lineage>
        <taxon>Bacteria</taxon>
        <taxon>Bacillati</taxon>
        <taxon>Actinomycetota</taxon>
        <taxon>Actinomycetes</taxon>
        <taxon>Pseudonocardiales</taxon>
        <taxon>Pseudonocardiaceae</taxon>
        <taxon>Kutzneria</taxon>
    </lineage>
</organism>
<dbReference type="PIRSF" id="PIRSF038991">
    <property type="entry name" value="Protein_AbrB"/>
    <property type="match status" value="1"/>
</dbReference>
<feature type="transmembrane region" description="Helical" evidence="2">
    <location>
        <begin position="35"/>
        <end position="55"/>
    </location>
</feature>
<evidence type="ECO:0000313" key="3">
    <source>
        <dbReference type="EMBL" id="MBA8928170.1"/>
    </source>
</evidence>
<keyword evidence="4" id="KW-1185">Reference proteome</keyword>
<dbReference type="PANTHER" id="PTHR38457">
    <property type="entry name" value="REGULATOR ABRB-RELATED"/>
    <property type="match status" value="1"/>
</dbReference>
<dbReference type="InterPro" id="IPR007820">
    <property type="entry name" value="AbrB_fam"/>
</dbReference>
<dbReference type="PANTHER" id="PTHR38457:SF1">
    <property type="entry name" value="REGULATOR ABRB-RELATED"/>
    <property type="match status" value="1"/>
</dbReference>
<keyword evidence="2" id="KW-0472">Membrane</keyword>
<evidence type="ECO:0000313" key="4">
    <source>
        <dbReference type="Proteomes" id="UP000517916"/>
    </source>
</evidence>
<evidence type="ECO:0000256" key="2">
    <source>
        <dbReference type="SAM" id="Phobius"/>
    </source>
</evidence>
<dbReference type="NCBIfam" id="TIGR03082">
    <property type="entry name" value="Gneg_AbrB_dup"/>
    <property type="match status" value="2"/>
</dbReference>
<protein>
    <recommendedName>
        <fullName evidence="5">AbrB family transcriptional regulator</fullName>
    </recommendedName>
</protein>
<keyword evidence="2" id="KW-1133">Transmembrane helix</keyword>
<name>A0ABR6BN82_9PSEU</name>